<proteinExistence type="predicted"/>
<keyword evidence="1" id="KW-1185">Reference proteome</keyword>
<sequence>MHSTNEVMCLISIDDVLIGSGNSKDAKIRTLKQDVIIYSATVDCGFVEAFYAKETWNARWFQKSEGGSFWTPAA</sequence>
<evidence type="ECO:0000313" key="2">
    <source>
        <dbReference type="WBParaSite" id="nRc.2.0.1.t40589-RA"/>
    </source>
</evidence>
<evidence type="ECO:0000313" key="1">
    <source>
        <dbReference type="Proteomes" id="UP000887565"/>
    </source>
</evidence>
<organism evidence="1 2">
    <name type="scientific">Romanomermis culicivorax</name>
    <name type="common">Nematode worm</name>
    <dbReference type="NCBI Taxonomy" id="13658"/>
    <lineage>
        <taxon>Eukaryota</taxon>
        <taxon>Metazoa</taxon>
        <taxon>Ecdysozoa</taxon>
        <taxon>Nematoda</taxon>
        <taxon>Enoplea</taxon>
        <taxon>Dorylaimia</taxon>
        <taxon>Mermithida</taxon>
        <taxon>Mermithoidea</taxon>
        <taxon>Mermithidae</taxon>
        <taxon>Romanomermis</taxon>
    </lineage>
</organism>
<accession>A0A915KQ46</accession>
<dbReference type="WBParaSite" id="nRc.2.0.1.t40589-RA">
    <property type="protein sequence ID" value="nRc.2.0.1.t40589-RA"/>
    <property type="gene ID" value="nRc.2.0.1.g40589"/>
</dbReference>
<name>A0A915KQ46_ROMCU</name>
<dbReference type="AlphaFoldDB" id="A0A915KQ46"/>
<reference evidence="2" key="1">
    <citation type="submission" date="2022-11" db="UniProtKB">
        <authorList>
            <consortium name="WormBaseParasite"/>
        </authorList>
    </citation>
    <scope>IDENTIFICATION</scope>
</reference>
<dbReference type="Proteomes" id="UP000887565">
    <property type="component" value="Unplaced"/>
</dbReference>
<protein>
    <submittedName>
        <fullName evidence="2">Uncharacterized protein</fullName>
    </submittedName>
</protein>